<reference evidence="1" key="1">
    <citation type="submission" date="2022-10" db="EMBL/GenBank/DDBJ databases">
        <title>Complete Genome of Trichothecium roseum strain YXFP-22015, a Plant Pathogen Isolated from Citrus.</title>
        <authorList>
            <person name="Wang Y."/>
            <person name="Zhu L."/>
        </authorList>
    </citation>
    <scope>NUCLEOTIDE SEQUENCE</scope>
    <source>
        <strain evidence="1">YXFP-22015</strain>
    </source>
</reference>
<keyword evidence="2" id="KW-1185">Reference proteome</keyword>
<accession>A0ACC0VD70</accession>
<dbReference type="Proteomes" id="UP001163324">
    <property type="component" value="Chromosome 1"/>
</dbReference>
<name>A0ACC0VD70_9HYPO</name>
<evidence type="ECO:0000313" key="1">
    <source>
        <dbReference type="EMBL" id="KAI9904249.1"/>
    </source>
</evidence>
<organism evidence="1 2">
    <name type="scientific">Trichothecium roseum</name>
    <dbReference type="NCBI Taxonomy" id="47278"/>
    <lineage>
        <taxon>Eukaryota</taxon>
        <taxon>Fungi</taxon>
        <taxon>Dikarya</taxon>
        <taxon>Ascomycota</taxon>
        <taxon>Pezizomycotina</taxon>
        <taxon>Sordariomycetes</taxon>
        <taxon>Hypocreomycetidae</taxon>
        <taxon>Hypocreales</taxon>
        <taxon>Hypocreales incertae sedis</taxon>
        <taxon>Trichothecium</taxon>
    </lineage>
</organism>
<comment type="caution">
    <text evidence="1">The sequence shown here is derived from an EMBL/GenBank/DDBJ whole genome shotgun (WGS) entry which is preliminary data.</text>
</comment>
<proteinExistence type="predicted"/>
<evidence type="ECO:0000313" key="2">
    <source>
        <dbReference type="Proteomes" id="UP001163324"/>
    </source>
</evidence>
<gene>
    <name evidence="1" type="ORF">N3K66_000778</name>
</gene>
<sequence>MSSPPPLPRLPGKVSRQNGGASVVVQWVVDVRGDYPEVSKTKQLVQFAPRALALLSPQERADVLKFIFPKDAKMALASKLLKRLVISSLAASPCPGSVDSNTSNADGTGGGEPKLVPWHLSTPTRSPDTKPNFLLPSSSSSGTSPSSEPLIFNVTHQAGLVVLSAALHPPPGTKIGVDVVCPGERRAHDVDSLARLGPRGFAEIYESVFSPREVDALCESEVAALATTTSNRKNSEAGAVARATGAPDPDCWLRYFYTLWCLREAYVKMTGEALLASWLGDLEMRNYAPPEVVAAEGDKLEVWFGANMVRGVRKWLVNYGGDSDDGDDKNNGEFVICTFVRDGERGELLDFGEYVPVSLEDIVVAAEVIKRQSEAAASSS</sequence>
<protein>
    <submittedName>
        <fullName evidence="1">Uncharacterized protein</fullName>
    </submittedName>
</protein>
<dbReference type="EMBL" id="CM047940">
    <property type="protein sequence ID" value="KAI9904249.1"/>
    <property type="molecule type" value="Genomic_DNA"/>
</dbReference>